<dbReference type="Pfam" id="PF00406">
    <property type="entry name" value="ADK"/>
    <property type="match status" value="1"/>
</dbReference>
<keyword evidence="6" id="KW-0963">Cytoplasm</keyword>
<comment type="pathway">
    <text evidence="6">Purine metabolism; AMP biosynthesis via salvage pathway; AMP from ADP: step 1/1.</text>
</comment>
<evidence type="ECO:0000256" key="8">
    <source>
        <dbReference type="RuleBase" id="RU003331"/>
    </source>
</evidence>
<comment type="similarity">
    <text evidence="6 7">Belongs to the adenylate kinase family.</text>
</comment>
<evidence type="ECO:0000256" key="3">
    <source>
        <dbReference type="ARBA" id="ARBA00022741"/>
    </source>
</evidence>
<evidence type="ECO:0000313" key="10">
    <source>
        <dbReference type="EMBL" id="CAA9452679.1"/>
    </source>
</evidence>
<protein>
    <recommendedName>
        <fullName evidence="6 8">Adenylate kinase</fullName>
        <shortName evidence="6">AK</shortName>
        <ecNumber evidence="6 8">2.7.4.3</ecNumber>
    </recommendedName>
    <alternativeName>
        <fullName evidence="6">ATP-AMP transphosphorylase</fullName>
    </alternativeName>
    <alternativeName>
        <fullName evidence="6">ATP:AMP phosphotransferase</fullName>
    </alternativeName>
    <alternativeName>
        <fullName evidence="6">Adenylate monophosphate kinase</fullName>
    </alternativeName>
</protein>
<feature type="binding site" evidence="6">
    <location>
        <begin position="133"/>
        <end position="134"/>
    </location>
    <ligand>
        <name>ATP</name>
        <dbReference type="ChEBI" id="CHEBI:30616"/>
    </ligand>
</feature>
<dbReference type="NCBIfam" id="TIGR01351">
    <property type="entry name" value="adk"/>
    <property type="match status" value="1"/>
</dbReference>
<keyword evidence="3 6" id="KW-0547">Nucleotide-binding</keyword>
<dbReference type="SUPFAM" id="SSF57774">
    <property type="entry name" value="Microbial and mitochondrial ADK, insert 'zinc finger' domain"/>
    <property type="match status" value="1"/>
</dbReference>
<dbReference type="SUPFAM" id="SSF52540">
    <property type="entry name" value="P-loop containing nucleoside triphosphate hydrolases"/>
    <property type="match status" value="1"/>
</dbReference>
<feature type="binding site" evidence="6">
    <location>
        <position position="156"/>
    </location>
    <ligand>
        <name>AMP</name>
        <dbReference type="ChEBI" id="CHEBI:456215"/>
    </ligand>
</feature>
<comment type="subunit">
    <text evidence="6 8">Monomer.</text>
</comment>
<dbReference type="GO" id="GO:0004017">
    <property type="term" value="F:AMP kinase activity"/>
    <property type="evidence" value="ECO:0007669"/>
    <property type="project" value="UniProtKB-UniRule"/>
</dbReference>
<feature type="binding site" evidence="6">
    <location>
        <position position="31"/>
    </location>
    <ligand>
        <name>AMP</name>
        <dbReference type="ChEBI" id="CHEBI:456215"/>
    </ligand>
</feature>
<evidence type="ECO:0000256" key="5">
    <source>
        <dbReference type="ARBA" id="ARBA00022840"/>
    </source>
</evidence>
<dbReference type="InterPro" id="IPR033690">
    <property type="entry name" value="Adenylat_kinase_CS"/>
</dbReference>
<dbReference type="HAMAP" id="MF_00235">
    <property type="entry name" value="Adenylate_kinase_Adk"/>
    <property type="match status" value="1"/>
</dbReference>
<dbReference type="InterPro" id="IPR006259">
    <property type="entry name" value="Adenyl_kin_sub"/>
</dbReference>
<reference evidence="10" key="1">
    <citation type="submission" date="2020-02" db="EMBL/GenBank/DDBJ databases">
        <authorList>
            <person name="Meier V. D."/>
        </authorList>
    </citation>
    <scope>NUCLEOTIDE SEQUENCE</scope>
    <source>
        <strain evidence="10">AVDCRST_MAG78</strain>
    </source>
</reference>
<feature type="binding site" evidence="6">
    <location>
        <position position="124"/>
    </location>
    <ligand>
        <name>ATP</name>
        <dbReference type="ChEBI" id="CHEBI:30616"/>
    </ligand>
</feature>
<feature type="region of interest" description="NMP" evidence="6">
    <location>
        <begin position="30"/>
        <end position="59"/>
    </location>
</feature>
<feature type="binding site" evidence="6">
    <location>
        <position position="195"/>
    </location>
    <ligand>
        <name>ATP</name>
        <dbReference type="ChEBI" id="CHEBI:30616"/>
    </ligand>
</feature>
<evidence type="ECO:0000256" key="6">
    <source>
        <dbReference type="HAMAP-Rule" id="MF_00235"/>
    </source>
</evidence>
<sequence>MRVIIMGPQGAGKGTQAAKLEEETGATHIETGDLVRSEIKSETELGQKIKEYSDKGELVPDEIIIDMTKPYLDENDSWILDGFPRTQEQAKALDEALEDIGEKLDRVIVLEADDDALVERLSGRRQSEETGEVYHVEHNPPPEEGSEEDPGPFVQREDDTEEAIRNRLNSYHEETEPLKDYYEEQGILVTVDASKDIDEVTQEVLKAVGEDK</sequence>
<dbReference type="CDD" id="cd01428">
    <property type="entry name" value="ADK"/>
    <property type="match status" value="1"/>
</dbReference>
<accession>A0A6J4QRT3</accession>
<dbReference type="GO" id="GO:0044209">
    <property type="term" value="P:AMP salvage"/>
    <property type="evidence" value="ECO:0007669"/>
    <property type="project" value="UniProtKB-UniRule"/>
</dbReference>
<feature type="binding site" evidence="6">
    <location>
        <begin position="82"/>
        <end position="85"/>
    </location>
    <ligand>
        <name>AMP</name>
        <dbReference type="ChEBI" id="CHEBI:456215"/>
    </ligand>
</feature>
<proteinExistence type="inferred from homology"/>
<dbReference type="PROSITE" id="PS00113">
    <property type="entry name" value="ADENYLATE_KINASE"/>
    <property type="match status" value="1"/>
</dbReference>
<dbReference type="InterPro" id="IPR036193">
    <property type="entry name" value="ADK_active_lid_dom_sf"/>
</dbReference>
<dbReference type="NCBIfam" id="NF001381">
    <property type="entry name" value="PRK00279.1-3"/>
    <property type="match status" value="1"/>
</dbReference>
<feature type="compositionally biased region" description="Basic and acidic residues" evidence="9">
    <location>
        <begin position="124"/>
        <end position="141"/>
    </location>
</feature>
<organism evidence="10">
    <name type="scientific">uncultured Rubrobacteraceae bacterium</name>
    <dbReference type="NCBI Taxonomy" id="349277"/>
    <lineage>
        <taxon>Bacteria</taxon>
        <taxon>Bacillati</taxon>
        <taxon>Actinomycetota</taxon>
        <taxon>Rubrobacteria</taxon>
        <taxon>Rubrobacterales</taxon>
        <taxon>Rubrobacteraceae</taxon>
        <taxon>environmental samples</taxon>
    </lineage>
</organism>
<dbReference type="EMBL" id="CADCVB010000235">
    <property type="protein sequence ID" value="CAA9452679.1"/>
    <property type="molecule type" value="Genomic_DNA"/>
</dbReference>
<dbReference type="UniPathway" id="UPA00588">
    <property type="reaction ID" value="UER00649"/>
</dbReference>
<dbReference type="GO" id="GO:0005524">
    <property type="term" value="F:ATP binding"/>
    <property type="evidence" value="ECO:0007669"/>
    <property type="project" value="UniProtKB-UniRule"/>
</dbReference>
<comment type="catalytic activity">
    <reaction evidence="6 8">
        <text>AMP + ATP = 2 ADP</text>
        <dbReference type="Rhea" id="RHEA:12973"/>
        <dbReference type="ChEBI" id="CHEBI:30616"/>
        <dbReference type="ChEBI" id="CHEBI:456215"/>
        <dbReference type="ChEBI" id="CHEBI:456216"/>
        <dbReference type="EC" id="2.7.4.3"/>
    </reaction>
</comment>
<feature type="region of interest" description="Disordered" evidence="9">
    <location>
        <begin position="124"/>
        <end position="159"/>
    </location>
</feature>
<feature type="binding site" evidence="6">
    <location>
        <begin position="57"/>
        <end position="59"/>
    </location>
    <ligand>
        <name>AMP</name>
        <dbReference type="ChEBI" id="CHEBI:456215"/>
    </ligand>
</feature>
<evidence type="ECO:0000256" key="4">
    <source>
        <dbReference type="ARBA" id="ARBA00022777"/>
    </source>
</evidence>
<evidence type="ECO:0000256" key="9">
    <source>
        <dbReference type="SAM" id="MobiDB-lite"/>
    </source>
</evidence>
<evidence type="ECO:0000256" key="7">
    <source>
        <dbReference type="RuleBase" id="RU003330"/>
    </source>
</evidence>
<dbReference type="AlphaFoldDB" id="A0A6J4QRT3"/>
<dbReference type="GO" id="GO:0005737">
    <property type="term" value="C:cytoplasm"/>
    <property type="evidence" value="ECO:0007669"/>
    <property type="project" value="UniProtKB-SubCell"/>
</dbReference>
<dbReference type="InterPro" id="IPR027417">
    <property type="entry name" value="P-loop_NTPase"/>
</dbReference>
<keyword evidence="1 6" id="KW-0808">Transferase</keyword>
<dbReference type="NCBIfam" id="NF011100">
    <property type="entry name" value="PRK14527.1"/>
    <property type="match status" value="1"/>
</dbReference>
<dbReference type="Gene3D" id="3.40.50.300">
    <property type="entry name" value="P-loop containing nucleotide triphosphate hydrolases"/>
    <property type="match status" value="1"/>
</dbReference>
<feature type="binding site" evidence="6">
    <location>
        <position position="167"/>
    </location>
    <ligand>
        <name>AMP</name>
        <dbReference type="ChEBI" id="CHEBI:456215"/>
    </ligand>
</feature>
<evidence type="ECO:0000256" key="1">
    <source>
        <dbReference type="ARBA" id="ARBA00022679"/>
    </source>
</evidence>
<feature type="binding site" evidence="6">
    <location>
        <position position="89"/>
    </location>
    <ligand>
        <name>AMP</name>
        <dbReference type="ChEBI" id="CHEBI:456215"/>
    </ligand>
</feature>
<dbReference type="EC" id="2.7.4.3" evidence="6 8"/>
<feature type="binding site" evidence="6">
    <location>
        <begin position="10"/>
        <end position="15"/>
    </location>
    <ligand>
        <name>ATP</name>
        <dbReference type="ChEBI" id="CHEBI:30616"/>
    </ligand>
</feature>
<comment type="domain">
    <text evidence="6">Consists of three domains, a large central CORE domain and two small peripheral domains, NMPbind and LID, which undergo movements during catalysis. The LID domain closes over the site of phosphoryl transfer upon ATP binding. Assembling and dissambling the active center during each catalytic cycle provides an effective means to prevent ATP hydrolysis.</text>
</comment>
<keyword evidence="5 6" id="KW-0067">ATP-binding</keyword>
<evidence type="ECO:0000256" key="2">
    <source>
        <dbReference type="ARBA" id="ARBA00022727"/>
    </source>
</evidence>
<gene>
    <name evidence="6" type="primary">adk</name>
    <name evidence="10" type="ORF">AVDCRST_MAG78-3600</name>
</gene>
<comment type="function">
    <text evidence="6">Catalyzes the reversible transfer of the terminal phosphate group between ATP and AMP. Plays an important role in cellular energy homeostasis and in adenine nucleotide metabolism.</text>
</comment>
<feature type="binding site" evidence="6">
    <location>
        <position position="36"/>
    </location>
    <ligand>
        <name>AMP</name>
        <dbReference type="ChEBI" id="CHEBI:456215"/>
    </ligand>
</feature>
<comment type="caution">
    <text evidence="6">Lacks conserved residue(s) required for the propagation of feature annotation.</text>
</comment>
<comment type="subcellular location">
    <subcellularLocation>
        <location evidence="6 8">Cytoplasm</location>
    </subcellularLocation>
</comment>
<keyword evidence="4 6" id="KW-0418">Kinase</keyword>
<dbReference type="FunFam" id="3.40.50.300:FF:000106">
    <property type="entry name" value="Adenylate kinase mitochondrial"/>
    <property type="match status" value="1"/>
</dbReference>
<keyword evidence="2 6" id="KW-0545">Nucleotide biosynthesis</keyword>
<dbReference type="PRINTS" id="PR00094">
    <property type="entry name" value="ADENYLTKNASE"/>
</dbReference>
<dbReference type="InterPro" id="IPR000850">
    <property type="entry name" value="Adenylat/UMP-CMP_kin"/>
</dbReference>
<dbReference type="PANTHER" id="PTHR23359">
    <property type="entry name" value="NUCLEOTIDE KINASE"/>
    <property type="match status" value="1"/>
</dbReference>
<name>A0A6J4QRT3_9ACTN</name>